<organism evidence="2 3">
    <name type="scientific">Immersiella caudata</name>
    <dbReference type="NCBI Taxonomy" id="314043"/>
    <lineage>
        <taxon>Eukaryota</taxon>
        <taxon>Fungi</taxon>
        <taxon>Dikarya</taxon>
        <taxon>Ascomycota</taxon>
        <taxon>Pezizomycotina</taxon>
        <taxon>Sordariomycetes</taxon>
        <taxon>Sordariomycetidae</taxon>
        <taxon>Sordariales</taxon>
        <taxon>Lasiosphaeriaceae</taxon>
        <taxon>Immersiella</taxon>
    </lineage>
</organism>
<keyword evidence="3" id="KW-1185">Reference proteome</keyword>
<reference evidence="2" key="1">
    <citation type="submission" date="2023-06" db="EMBL/GenBank/DDBJ databases">
        <title>Genome-scale phylogeny and comparative genomics of the fungal order Sordariales.</title>
        <authorList>
            <consortium name="Lawrence Berkeley National Laboratory"/>
            <person name="Hensen N."/>
            <person name="Bonometti L."/>
            <person name="Westerberg I."/>
            <person name="Brannstrom I.O."/>
            <person name="Guillou S."/>
            <person name="Cros-Aarteil S."/>
            <person name="Calhoun S."/>
            <person name="Haridas S."/>
            <person name="Kuo A."/>
            <person name="Mondo S."/>
            <person name="Pangilinan J."/>
            <person name="Riley R."/>
            <person name="Labutti K."/>
            <person name="Andreopoulos B."/>
            <person name="Lipzen A."/>
            <person name="Chen C."/>
            <person name="Yanf M."/>
            <person name="Daum C."/>
            <person name="Ng V."/>
            <person name="Clum A."/>
            <person name="Steindorff A."/>
            <person name="Ohm R."/>
            <person name="Martin F."/>
            <person name="Silar P."/>
            <person name="Natvig D."/>
            <person name="Lalanne C."/>
            <person name="Gautier V."/>
            <person name="Ament-Velasquez S.L."/>
            <person name="Kruys A."/>
            <person name="Hutchinson M.I."/>
            <person name="Powell A.J."/>
            <person name="Barry K."/>
            <person name="Miller A.N."/>
            <person name="Grigoriev I.V."/>
            <person name="Debuchy R."/>
            <person name="Gladieux P."/>
            <person name="Thoren M.H."/>
            <person name="Johannesson H."/>
        </authorList>
    </citation>
    <scope>NUCLEOTIDE SEQUENCE</scope>
    <source>
        <strain evidence="2">CBS 606.72</strain>
    </source>
</reference>
<feature type="compositionally biased region" description="Low complexity" evidence="1">
    <location>
        <begin position="83"/>
        <end position="101"/>
    </location>
</feature>
<evidence type="ECO:0000256" key="1">
    <source>
        <dbReference type="SAM" id="MobiDB-lite"/>
    </source>
</evidence>
<accession>A0AA39T1E2</accession>
<dbReference type="AlphaFoldDB" id="A0AA39T1E2"/>
<dbReference type="EMBL" id="JAULSU010000007">
    <property type="protein sequence ID" value="KAK0610966.1"/>
    <property type="molecule type" value="Genomic_DNA"/>
</dbReference>
<dbReference type="Proteomes" id="UP001175000">
    <property type="component" value="Unassembled WGS sequence"/>
</dbReference>
<feature type="compositionally biased region" description="Polar residues" evidence="1">
    <location>
        <begin position="124"/>
        <end position="145"/>
    </location>
</feature>
<evidence type="ECO:0000313" key="2">
    <source>
        <dbReference type="EMBL" id="KAK0610966.1"/>
    </source>
</evidence>
<comment type="caution">
    <text evidence="2">The sequence shown here is derived from an EMBL/GenBank/DDBJ whole genome shotgun (WGS) entry which is preliminary data.</text>
</comment>
<feature type="compositionally biased region" description="Low complexity" evidence="1">
    <location>
        <begin position="22"/>
        <end position="47"/>
    </location>
</feature>
<feature type="compositionally biased region" description="Gly residues" evidence="1">
    <location>
        <begin position="48"/>
        <end position="67"/>
    </location>
</feature>
<name>A0AA39T1E2_9PEZI</name>
<sequence length="335" mass="33805">MVEIEVIGAGVSGDPVMRGDPNAHARPPAPAAARQQDGQQGQAQQGAVQGGSGGNPGGNVGRGGSIQGGFAQNWDRTRSIRPATQQEHQTRQRQLAQQGQGRWPRAATPGRPFQNADGTDDAQPRSSPTTEGQSSSPGLSDNGNQSSSPANPSSSPLYPAYQPPAVPNTIQPPGSPTSPIPSDVTSGLASTSDPPTEETSRASGTGGENTDSDQSRHSGSSDNPAGDEGSIDGDPTRDDGSNDNPPDDGGEGAGQASTGVGADQGLDDPYNLSDEDVERQRQRQDDKAAHLSNTAQGAAQGVDGAVGEGGADGAAEGSDKGSDEAVVEGTDERSS</sequence>
<feature type="compositionally biased region" description="Basic and acidic residues" evidence="1">
    <location>
        <begin position="278"/>
        <end position="289"/>
    </location>
</feature>
<evidence type="ECO:0000313" key="3">
    <source>
        <dbReference type="Proteomes" id="UP001175000"/>
    </source>
</evidence>
<gene>
    <name evidence="2" type="ORF">B0T14DRAFT_529394</name>
</gene>
<feature type="region of interest" description="Disordered" evidence="1">
    <location>
        <begin position="1"/>
        <end position="335"/>
    </location>
</feature>
<proteinExistence type="predicted"/>
<protein>
    <submittedName>
        <fullName evidence="2">Uncharacterized protein</fullName>
    </submittedName>
</protein>
<feature type="compositionally biased region" description="Polar residues" evidence="1">
    <location>
        <begin position="183"/>
        <end position="194"/>
    </location>
</feature>
<feature type="compositionally biased region" description="Low complexity" evidence="1">
    <location>
        <begin position="146"/>
        <end position="156"/>
    </location>
</feature>